<evidence type="ECO:0000313" key="1">
    <source>
        <dbReference type="EMBL" id="GAI49907.1"/>
    </source>
</evidence>
<organism evidence="1">
    <name type="scientific">marine sediment metagenome</name>
    <dbReference type="NCBI Taxonomy" id="412755"/>
    <lineage>
        <taxon>unclassified sequences</taxon>
        <taxon>metagenomes</taxon>
        <taxon>ecological metagenomes</taxon>
    </lineage>
</organism>
<reference evidence="1" key="1">
    <citation type="journal article" date="2014" name="Front. Microbiol.">
        <title>High frequency of phylogenetically diverse reductive dehalogenase-homologous genes in deep subseafloor sedimentary metagenomes.</title>
        <authorList>
            <person name="Kawai M."/>
            <person name="Futagami T."/>
            <person name="Toyoda A."/>
            <person name="Takaki Y."/>
            <person name="Nishi S."/>
            <person name="Hori S."/>
            <person name="Arai W."/>
            <person name="Tsubouchi T."/>
            <person name="Morono Y."/>
            <person name="Uchiyama I."/>
            <person name="Ito T."/>
            <person name="Fujiyama A."/>
            <person name="Inagaki F."/>
            <person name="Takami H."/>
        </authorList>
    </citation>
    <scope>NUCLEOTIDE SEQUENCE</scope>
    <source>
        <strain evidence="1">Expedition CK06-06</strain>
    </source>
</reference>
<dbReference type="EMBL" id="BARV01034721">
    <property type="protein sequence ID" value="GAI49907.1"/>
    <property type="molecule type" value="Genomic_DNA"/>
</dbReference>
<dbReference type="AlphaFoldDB" id="X1P0R1"/>
<sequence>MTVPIQAIAAESVPEIAPNNAVVATVIVPNALLTCPTIELTKLISLVASPLASITLPSKMKRGTASITTDLILMKTVGTK</sequence>
<protein>
    <submittedName>
        <fullName evidence="1">Uncharacterized protein</fullName>
    </submittedName>
</protein>
<accession>X1P0R1</accession>
<proteinExistence type="predicted"/>
<gene>
    <name evidence="1" type="ORF">S06H3_54306</name>
</gene>
<dbReference type="AntiFam" id="ANF00246">
    <property type="entry name" value="Shadow ORF (opposite dctM)"/>
</dbReference>
<name>X1P0R1_9ZZZZ</name>
<comment type="caution">
    <text evidence="1">The sequence shown here is derived from an EMBL/GenBank/DDBJ whole genome shotgun (WGS) entry which is preliminary data.</text>
</comment>